<keyword evidence="3 5" id="KW-0808">Transferase</keyword>
<evidence type="ECO:0000256" key="3">
    <source>
        <dbReference type="ARBA" id="ARBA00022679"/>
    </source>
</evidence>
<organism evidence="8 9">
    <name type="scientific">Bordetella genomosp. 13</name>
    <dbReference type="NCBI Taxonomy" id="463040"/>
    <lineage>
        <taxon>Bacteria</taxon>
        <taxon>Pseudomonadati</taxon>
        <taxon>Pseudomonadota</taxon>
        <taxon>Betaproteobacteria</taxon>
        <taxon>Burkholderiales</taxon>
        <taxon>Alcaligenaceae</taxon>
        <taxon>Bordetella</taxon>
    </lineage>
</organism>
<dbReference type="InterPro" id="IPR022642">
    <property type="entry name" value="CheR_C"/>
</dbReference>
<dbReference type="InterPro" id="IPR022641">
    <property type="entry name" value="CheR_N"/>
</dbReference>
<dbReference type="STRING" id="463040.CAL15_20445"/>
<dbReference type="PIRSF" id="PIRSF000410">
    <property type="entry name" value="CheR"/>
    <property type="match status" value="1"/>
</dbReference>
<dbReference type="PROSITE" id="PS50123">
    <property type="entry name" value="CHER"/>
    <property type="match status" value="1"/>
</dbReference>
<evidence type="ECO:0000256" key="4">
    <source>
        <dbReference type="ARBA" id="ARBA00022691"/>
    </source>
</evidence>
<dbReference type="OrthoDB" id="9816309at2"/>
<dbReference type="Pfam" id="PF01739">
    <property type="entry name" value="CheR"/>
    <property type="match status" value="1"/>
</dbReference>
<dbReference type="EC" id="2.1.1.80" evidence="5"/>
<dbReference type="Gene3D" id="3.40.50.150">
    <property type="entry name" value="Vaccinia Virus protein VP39"/>
    <property type="match status" value="1"/>
</dbReference>
<reference evidence="8 9" key="1">
    <citation type="submission" date="2017-05" db="EMBL/GenBank/DDBJ databases">
        <title>Complete and WGS of Bordetella genogroups.</title>
        <authorList>
            <person name="Spilker T."/>
            <person name="LiPuma J."/>
        </authorList>
    </citation>
    <scope>NUCLEOTIDE SEQUENCE [LARGE SCALE GENOMIC DNA]</scope>
    <source>
        <strain evidence="8 9">AU7206</strain>
    </source>
</reference>
<dbReference type="InterPro" id="IPR036804">
    <property type="entry name" value="CheR_N_sf"/>
</dbReference>
<name>A0A1W6ZGT5_9BORD</name>
<dbReference type="Pfam" id="PF03705">
    <property type="entry name" value="CheR_N"/>
    <property type="match status" value="1"/>
</dbReference>
<dbReference type="PRINTS" id="PR00996">
    <property type="entry name" value="CHERMTFRASE"/>
</dbReference>
<dbReference type="KEGG" id="bgm:CAL15_20445"/>
<dbReference type="PANTHER" id="PTHR24422:SF26">
    <property type="entry name" value="CHEMOTAXIS PROTEIN METHYLTRANSFERASE"/>
    <property type="match status" value="1"/>
</dbReference>
<dbReference type="SUPFAM" id="SSF53335">
    <property type="entry name" value="S-adenosyl-L-methionine-dependent methyltransferases"/>
    <property type="match status" value="1"/>
</dbReference>
<evidence type="ECO:0000256" key="5">
    <source>
        <dbReference type="PIRNR" id="PIRNR000410"/>
    </source>
</evidence>
<accession>A0A1W6ZGT5</accession>
<dbReference type="RefSeq" id="WP_086080170.1">
    <property type="nucleotide sequence ID" value="NZ_CP021111.1"/>
</dbReference>
<dbReference type="PANTHER" id="PTHR24422">
    <property type="entry name" value="CHEMOTAXIS PROTEIN METHYLTRANSFERASE"/>
    <property type="match status" value="1"/>
</dbReference>
<evidence type="ECO:0000313" key="8">
    <source>
        <dbReference type="EMBL" id="ARP96522.1"/>
    </source>
</evidence>
<dbReference type="Proteomes" id="UP000194161">
    <property type="component" value="Chromosome"/>
</dbReference>
<dbReference type="InterPro" id="IPR050903">
    <property type="entry name" value="Bact_Chemotaxis_MeTrfase"/>
</dbReference>
<dbReference type="Gene3D" id="1.10.155.10">
    <property type="entry name" value="Chemotaxis receptor methyltransferase CheR, N-terminal domain"/>
    <property type="match status" value="1"/>
</dbReference>
<comment type="function">
    <text evidence="5">Methylation of the membrane-bound methyl-accepting chemotaxis proteins (MCP) to form gamma-glutamyl methyl ester residues in MCP.</text>
</comment>
<keyword evidence="2 5" id="KW-0489">Methyltransferase</keyword>
<keyword evidence="9" id="KW-1185">Reference proteome</keyword>
<feature type="binding site" evidence="6">
    <location>
        <position position="141"/>
    </location>
    <ligand>
        <name>S-adenosyl-L-methionine</name>
        <dbReference type="ChEBI" id="CHEBI:59789"/>
    </ligand>
</feature>
<dbReference type="InterPro" id="IPR000780">
    <property type="entry name" value="CheR_MeTrfase"/>
</dbReference>
<feature type="binding site" evidence="6">
    <location>
        <position position="74"/>
    </location>
    <ligand>
        <name>S-adenosyl-L-methionine</name>
        <dbReference type="ChEBI" id="CHEBI:59789"/>
    </ligand>
</feature>
<evidence type="ECO:0000313" key="9">
    <source>
        <dbReference type="Proteomes" id="UP000194161"/>
    </source>
</evidence>
<feature type="binding site" evidence="6">
    <location>
        <begin position="216"/>
        <end position="217"/>
    </location>
    <ligand>
        <name>S-adenosyl-L-methionine</name>
        <dbReference type="ChEBI" id="CHEBI:59789"/>
    </ligand>
</feature>
<gene>
    <name evidence="8" type="ORF">CAL15_20445</name>
</gene>
<sequence>MHVISDQEFGHFQRFIFETAGISLSPAKKALVSGRLSKRLQACGAQSFGAYFALLQSGSHAGEVQTAIDLLTTNETYFFREPRHFDMLARTVAPAQDGERRSPRPVRVWSAASSSGEEAYSIAMVLCDVLQGRPFEVLGTDISTRMLQRARTGHYPEQRTRQIPPEYLKRYCLKGKGAQAGTLLVDRAVREHVRFMHANLNAALPDIGMFDFAFLRNVLIYFNGETKRQVVERVLTRLNPGGWLYIGHSESLHGLSLPVQQAAPSVYRKL</sequence>
<feature type="binding site" evidence="6">
    <location>
        <position position="80"/>
    </location>
    <ligand>
        <name>S-adenosyl-L-methionine</name>
        <dbReference type="ChEBI" id="CHEBI:59789"/>
    </ligand>
</feature>
<dbReference type="InterPro" id="IPR026024">
    <property type="entry name" value="Chemotaxis_MeTrfase_CheR"/>
</dbReference>
<feature type="binding site" evidence="6">
    <location>
        <position position="76"/>
    </location>
    <ligand>
        <name>S-adenosyl-L-methionine</name>
        <dbReference type="ChEBI" id="CHEBI:59789"/>
    </ligand>
</feature>
<feature type="binding site" evidence="6">
    <location>
        <begin position="199"/>
        <end position="200"/>
    </location>
    <ligand>
        <name>S-adenosyl-L-methionine</name>
        <dbReference type="ChEBI" id="CHEBI:59789"/>
    </ligand>
</feature>
<dbReference type="InterPro" id="IPR029063">
    <property type="entry name" value="SAM-dependent_MTases_sf"/>
</dbReference>
<evidence type="ECO:0000256" key="6">
    <source>
        <dbReference type="PIRSR" id="PIRSR000410-1"/>
    </source>
</evidence>
<evidence type="ECO:0000256" key="2">
    <source>
        <dbReference type="ARBA" id="ARBA00022603"/>
    </source>
</evidence>
<dbReference type="SMART" id="SM00138">
    <property type="entry name" value="MeTrc"/>
    <property type="match status" value="1"/>
</dbReference>
<dbReference type="CDD" id="cd02440">
    <property type="entry name" value="AdoMet_MTases"/>
    <property type="match status" value="1"/>
</dbReference>
<dbReference type="GO" id="GO:0032259">
    <property type="term" value="P:methylation"/>
    <property type="evidence" value="ECO:0007669"/>
    <property type="project" value="UniProtKB-KW"/>
</dbReference>
<dbReference type="AlphaFoldDB" id="A0A1W6ZGT5"/>
<dbReference type="EMBL" id="CP021111">
    <property type="protein sequence ID" value="ARP96522.1"/>
    <property type="molecule type" value="Genomic_DNA"/>
</dbReference>
<feature type="domain" description="CheR-type methyltransferase" evidence="7">
    <location>
        <begin position="1"/>
        <end position="270"/>
    </location>
</feature>
<dbReference type="SUPFAM" id="SSF47757">
    <property type="entry name" value="Chemotaxis receptor methyltransferase CheR, N-terminal domain"/>
    <property type="match status" value="1"/>
</dbReference>
<proteinExistence type="predicted"/>
<evidence type="ECO:0000259" key="7">
    <source>
        <dbReference type="PROSITE" id="PS50123"/>
    </source>
</evidence>
<evidence type="ECO:0000256" key="1">
    <source>
        <dbReference type="ARBA" id="ARBA00001541"/>
    </source>
</evidence>
<feature type="binding site" evidence="6">
    <location>
        <position position="118"/>
    </location>
    <ligand>
        <name>S-adenosyl-L-methionine</name>
        <dbReference type="ChEBI" id="CHEBI:59789"/>
    </ligand>
</feature>
<protein>
    <recommendedName>
        <fullName evidence="5">Chemotaxis protein methyltransferase</fullName>
        <ecNumber evidence="5">2.1.1.80</ecNumber>
    </recommendedName>
</protein>
<comment type="catalytic activity">
    <reaction evidence="1 5">
        <text>L-glutamyl-[protein] + S-adenosyl-L-methionine = [protein]-L-glutamate 5-O-methyl ester + S-adenosyl-L-homocysteine</text>
        <dbReference type="Rhea" id="RHEA:24452"/>
        <dbReference type="Rhea" id="RHEA-COMP:10208"/>
        <dbReference type="Rhea" id="RHEA-COMP:10311"/>
        <dbReference type="ChEBI" id="CHEBI:29973"/>
        <dbReference type="ChEBI" id="CHEBI:57856"/>
        <dbReference type="ChEBI" id="CHEBI:59789"/>
        <dbReference type="ChEBI" id="CHEBI:82795"/>
        <dbReference type="EC" id="2.1.1.80"/>
    </reaction>
</comment>
<keyword evidence="4 5" id="KW-0949">S-adenosyl-L-methionine</keyword>
<dbReference type="GO" id="GO:0008983">
    <property type="term" value="F:protein-glutamate O-methyltransferase activity"/>
    <property type="evidence" value="ECO:0007669"/>
    <property type="project" value="UniProtKB-EC"/>
</dbReference>